<reference evidence="9" key="1">
    <citation type="journal article" date="2020" name="Stud. Mycol.">
        <title>101 Dothideomycetes genomes: a test case for predicting lifestyles and emergence of pathogens.</title>
        <authorList>
            <person name="Haridas S."/>
            <person name="Albert R."/>
            <person name="Binder M."/>
            <person name="Bloem J."/>
            <person name="Labutti K."/>
            <person name="Salamov A."/>
            <person name="Andreopoulos B."/>
            <person name="Baker S."/>
            <person name="Barry K."/>
            <person name="Bills G."/>
            <person name="Bluhm B."/>
            <person name="Cannon C."/>
            <person name="Castanera R."/>
            <person name="Culley D."/>
            <person name="Daum C."/>
            <person name="Ezra D."/>
            <person name="Gonzalez J."/>
            <person name="Henrissat B."/>
            <person name="Kuo A."/>
            <person name="Liang C."/>
            <person name="Lipzen A."/>
            <person name="Lutzoni F."/>
            <person name="Magnuson J."/>
            <person name="Mondo S."/>
            <person name="Nolan M."/>
            <person name="Ohm R."/>
            <person name="Pangilinan J."/>
            <person name="Park H.-J."/>
            <person name="Ramirez L."/>
            <person name="Alfaro M."/>
            <person name="Sun H."/>
            <person name="Tritt A."/>
            <person name="Yoshinaga Y."/>
            <person name="Zwiers L.-H."/>
            <person name="Turgeon B."/>
            <person name="Goodwin S."/>
            <person name="Spatafora J."/>
            <person name="Crous P."/>
            <person name="Grigoriev I."/>
        </authorList>
    </citation>
    <scope>NUCLEOTIDE SEQUENCE</scope>
    <source>
        <strain evidence="9">CBS 122367</strain>
    </source>
</reference>
<feature type="transmembrane region" description="Helical" evidence="7">
    <location>
        <begin position="96"/>
        <end position="118"/>
    </location>
</feature>
<feature type="transmembrane region" description="Helical" evidence="7">
    <location>
        <begin position="178"/>
        <end position="197"/>
    </location>
</feature>
<evidence type="ECO:0000256" key="1">
    <source>
        <dbReference type="ARBA" id="ARBA00004141"/>
    </source>
</evidence>
<feature type="compositionally biased region" description="Basic and acidic residues" evidence="6">
    <location>
        <begin position="363"/>
        <end position="391"/>
    </location>
</feature>
<sequence length="398" mass="44478">MSPHDSKSIARRGEHLENIAICFFVLSWTFIALRTWTRTCVISQFGWDDSTMILAGMIFSAYCACILYIEANGGGTHITSAAQITMLTKWVIASEVTYILTVLTVKISLGIFFARIIVQRWQHNLIHVTLAVTALSSISSCFYCIFRCGPDINDYVLRQLVNKCTPRALDRFFAYQHAAFSFLTDGVFATLPVFIVWNIHMKRHLKFHVGFILSLAALGCICSAIRFQYVEGLTQIEDFFWNATNISVWSTIEPGVGIVAACLATLRPFLKWACTKAQSLRSSFSHSAQQISHSTGSRETPSKQQGDSSSNGHPCRYINSDAEAQHDELIELRSESSKKGESTEYILSQGRALNGPSPSEMSRSLELDRMSTRTTRDRDVEASPPRGEHLLPRPLDAS</sequence>
<keyword evidence="4 7" id="KW-0472">Membrane</keyword>
<feature type="region of interest" description="Disordered" evidence="6">
    <location>
        <begin position="288"/>
        <end position="318"/>
    </location>
</feature>
<proteinExistence type="inferred from homology"/>
<feature type="transmembrane region" description="Helical" evidence="7">
    <location>
        <begin position="18"/>
        <end position="37"/>
    </location>
</feature>
<dbReference type="InterPro" id="IPR049326">
    <property type="entry name" value="Rhodopsin_dom_fungi"/>
</dbReference>
<dbReference type="GO" id="GO:0016020">
    <property type="term" value="C:membrane"/>
    <property type="evidence" value="ECO:0007669"/>
    <property type="project" value="UniProtKB-SubCell"/>
</dbReference>
<evidence type="ECO:0000256" key="2">
    <source>
        <dbReference type="ARBA" id="ARBA00022692"/>
    </source>
</evidence>
<dbReference type="AlphaFoldDB" id="A0A6G1J0I2"/>
<dbReference type="Proteomes" id="UP000799291">
    <property type="component" value="Unassembled WGS sequence"/>
</dbReference>
<feature type="transmembrane region" description="Helical" evidence="7">
    <location>
        <begin position="249"/>
        <end position="270"/>
    </location>
</feature>
<feature type="compositionally biased region" description="Basic and acidic residues" evidence="6">
    <location>
        <begin position="332"/>
        <end position="342"/>
    </location>
</feature>
<protein>
    <recommendedName>
        <fullName evidence="8">Rhodopsin domain-containing protein</fullName>
    </recommendedName>
</protein>
<gene>
    <name evidence="9" type="ORF">K458DRAFT_389651</name>
</gene>
<name>A0A6G1J0I2_9PLEO</name>
<evidence type="ECO:0000256" key="5">
    <source>
        <dbReference type="ARBA" id="ARBA00038359"/>
    </source>
</evidence>
<evidence type="ECO:0000313" key="10">
    <source>
        <dbReference type="Proteomes" id="UP000799291"/>
    </source>
</evidence>
<feature type="transmembrane region" description="Helical" evidence="7">
    <location>
        <begin position="125"/>
        <end position="146"/>
    </location>
</feature>
<feature type="transmembrane region" description="Helical" evidence="7">
    <location>
        <begin position="209"/>
        <end position="229"/>
    </location>
</feature>
<evidence type="ECO:0000256" key="7">
    <source>
        <dbReference type="SAM" id="Phobius"/>
    </source>
</evidence>
<evidence type="ECO:0000256" key="3">
    <source>
        <dbReference type="ARBA" id="ARBA00022989"/>
    </source>
</evidence>
<feature type="compositionally biased region" description="Polar residues" evidence="6">
    <location>
        <begin position="288"/>
        <end position="312"/>
    </location>
</feature>
<evidence type="ECO:0000313" key="9">
    <source>
        <dbReference type="EMBL" id="KAF2683723.1"/>
    </source>
</evidence>
<comment type="subcellular location">
    <subcellularLocation>
        <location evidence="1">Membrane</location>
        <topology evidence="1">Multi-pass membrane protein</topology>
    </subcellularLocation>
</comment>
<comment type="similarity">
    <text evidence="5">Belongs to the SAT4 family.</text>
</comment>
<evidence type="ECO:0000256" key="4">
    <source>
        <dbReference type="ARBA" id="ARBA00023136"/>
    </source>
</evidence>
<feature type="region of interest" description="Disordered" evidence="6">
    <location>
        <begin position="332"/>
        <end position="398"/>
    </location>
</feature>
<accession>A0A6G1J0I2</accession>
<organism evidence="9 10">
    <name type="scientific">Lentithecium fluviatile CBS 122367</name>
    <dbReference type="NCBI Taxonomy" id="1168545"/>
    <lineage>
        <taxon>Eukaryota</taxon>
        <taxon>Fungi</taxon>
        <taxon>Dikarya</taxon>
        <taxon>Ascomycota</taxon>
        <taxon>Pezizomycotina</taxon>
        <taxon>Dothideomycetes</taxon>
        <taxon>Pleosporomycetidae</taxon>
        <taxon>Pleosporales</taxon>
        <taxon>Massarineae</taxon>
        <taxon>Lentitheciaceae</taxon>
        <taxon>Lentithecium</taxon>
    </lineage>
</organism>
<evidence type="ECO:0000256" key="6">
    <source>
        <dbReference type="SAM" id="MobiDB-lite"/>
    </source>
</evidence>
<dbReference type="InterPro" id="IPR052337">
    <property type="entry name" value="SAT4-like"/>
</dbReference>
<keyword evidence="10" id="KW-1185">Reference proteome</keyword>
<feature type="domain" description="Rhodopsin" evidence="8">
    <location>
        <begin position="33"/>
        <end position="271"/>
    </location>
</feature>
<dbReference type="EMBL" id="MU005583">
    <property type="protein sequence ID" value="KAF2683723.1"/>
    <property type="molecule type" value="Genomic_DNA"/>
</dbReference>
<keyword evidence="3 7" id="KW-1133">Transmembrane helix</keyword>
<feature type="transmembrane region" description="Helical" evidence="7">
    <location>
        <begin position="49"/>
        <end position="69"/>
    </location>
</feature>
<evidence type="ECO:0000259" key="8">
    <source>
        <dbReference type="Pfam" id="PF20684"/>
    </source>
</evidence>
<dbReference type="OrthoDB" id="4682787at2759"/>
<dbReference type="PANTHER" id="PTHR33048:SF96">
    <property type="entry name" value="INTEGRAL MEMBRANE PROTEIN"/>
    <property type="match status" value="1"/>
</dbReference>
<keyword evidence="2 7" id="KW-0812">Transmembrane</keyword>
<dbReference type="Pfam" id="PF20684">
    <property type="entry name" value="Fung_rhodopsin"/>
    <property type="match status" value="1"/>
</dbReference>
<dbReference type="PANTHER" id="PTHR33048">
    <property type="entry name" value="PTH11-LIKE INTEGRAL MEMBRANE PROTEIN (AFU_ORTHOLOGUE AFUA_5G11245)"/>
    <property type="match status" value="1"/>
</dbReference>